<organism evidence="2 3">
    <name type="scientific">Paenibacillus phytorum</name>
    <dbReference type="NCBI Taxonomy" id="2654977"/>
    <lineage>
        <taxon>Bacteria</taxon>
        <taxon>Bacillati</taxon>
        <taxon>Bacillota</taxon>
        <taxon>Bacilli</taxon>
        <taxon>Bacillales</taxon>
        <taxon>Paenibacillaceae</taxon>
        <taxon>Paenibacillus</taxon>
    </lineage>
</organism>
<dbReference type="SUPFAM" id="SSF50969">
    <property type="entry name" value="YVTN repeat-like/Quinoprotein amine dehydrogenase"/>
    <property type="match status" value="1"/>
</dbReference>
<proteinExistence type="predicted"/>
<evidence type="ECO:0000313" key="3">
    <source>
        <dbReference type="Proteomes" id="UP000616779"/>
    </source>
</evidence>
<dbReference type="Proteomes" id="UP000616779">
    <property type="component" value="Unassembled WGS sequence"/>
</dbReference>
<dbReference type="InterPro" id="IPR011044">
    <property type="entry name" value="Quino_amine_DH_bsu"/>
</dbReference>
<dbReference type="EMBL" id="WHOA01000190">
    <property type="protein sequence ID" value="NOU74898.1"/>
    <property type="molecule type" value="Genomic_DNA"/>
</dbReference>
<name>A0ABX1Y267_9BACL</name>
<accession>A0ABX1Y267</accession>
<dbReference type="RefSeq" id="WP_171646288.1">
    <property type="nucleotide sequence ID" value="NZ_WHOA01000190.1"/>
</dbReference>
<evidence type="ECO:0000256" key="1">
    <source>
        <dbReference type="SAM" id="SignalP"/>
    </source>
</evidence>
<evidence type="ECO:0000313" key="2">
    <source>
        <dbReference type="EMBL" id="NOU74898.1"/>
    </source>
</evidence>
<keyword evidence="1" id="KW-0732">Signal</keyword>
<gene>
    <name evidence="2" type="ORF">GC098_26510</name>
</gene>
<keyword evidence="3" id="KW-1185">Reference proteome</keyword>
<reference evidence="2 3" key="1">
    <citation type="submission" date="2019-10" db="EMBL/GenBank/DDBJ databases">
        <title>Description of Paenibacillus terrestris sp. nov.</title>
        <authorList>
            <person name="Carlier A."/>
            <person name="Qi S."/>
        </authorList>
    </citation>
    <scope>NUCLEOTIDE SEQUENCE [LARGE SCALE GENOMIC DNA]</scope>
    <source>
        <strain evidence="2 3">LMG 31458</strain>
    </source>
</reference>
<comment type="caution">
    <text evidence="2">The sequence shown here is derived from an EMBL/GenBank/DDBJ whole genome shotgun (WGS) entry which is preliminary data.</text>
</comment>
<feature type="chain" id="PRO_5045107035" description="Lipoprotein" evidence="1">
    <location>
        <begin position="25"/>
        <end position="383"/>
    </location>
</feature>
<feature type="signal peptide" evidence="1">
    <location>
        <begin position="1"/>
        <end position="24"/>
    </location>
</feature>
<sequence>MKRMAWIVLIAGLSALMVTGCQQGASSVSTTPAASTKPAAKAGAASGAVNKSGNSQTAATPAVITQEEAGIKIRVDMPEIKTFLQKAKQGPIVPALKQNAIPQGMAYLEDLKWILVSYYREDGKPSLLTVIDVGTGKMVKAFELHKSDGTPYTGHAGGITASRKHIWISSEQDVNFINTEDILKADNGKLTFKGSVKNDTRASFTTYADGVLWIGEFAQGTDYPTDKSHYMTNRDDKEHRAWAVGYKLDAETDLPVAKEQGATPAVPDYIMSLPGSIQGMFVTKDGIWLSQSSGRNNASTLHCFVNSMTVDKPHTTVSVRGKDVPVWFLDSKSLKSKMEAPPMSEGLFETNGQLYILFESGATKYKTSSSYALDRIQILPLQE</sequence>
<evidence type="ECO:0008006" key="4">
    <source>
        <dbReference type="Google" id="ProtNLM"/>
    </source>
</evidence>
<dbReference type="PROSITE" id="PS51257">
    <property type="entry name" value="PROKAR_LIPOPROTEIN"/>
    <property type="match status" value="1"/>
</dbReference>
<protein>
    <recommendedName>
        <fullName evidence="4">Lipoprotein</fullName>
    </recommendedName>
</protein>